<evidence type="ECO:0000313" key="3">
    <source>
        <dbReference type="EMBL" id="MBV6324902.1"/>
    </source>
</evidence>
<reference evidence="3" key="1">
    <citation type="submission" date="2021-07" db="EMBL/GenBank/DDBJ databases">
        <title>Characterization of violacein-producing bacteria and related species.</title>
        <authorList>
            <person name="Wilson H.S."/>
            <person name="De Leon M.E."/>
        </authorList>
    </citation>
    <scope>NUCLEOTIDE SEQUENCE</scope>
    <source>
        <strain evidence="3">HSC-15S17</strain>
    </source>
</reference>
<keyword evidence="2" id="KW-0472">Membrane</keyword>
<dbReference type="Proteomes" id="UP001162889">
    <property type="component" value="Unassembled WGS sequence"/>
</dbReference>
<keyword evidence="2" id="KW-1133">Transmembrane helix</keyword>
<organism evidence="3 5">
    <name type="scientific">Duganella violaceipulchra</name>
    <dbReference type="NCBI Taxonomy" id="2849652"/>
    <lineage>
        <taxon>Bacteria</taxon>
        <taxon>Pseudomonadati</taxon>
        <taxon>Pseudomonadota</taxon>
        <taxon>Betaproteobacteria</taxon>
        <taxon>Burkholderiales</taxon>
        <taxon>Oxalobacteraceae</taxon>
        <taxon>Telluria group</taxon>
        <taxon>Duganella</taxon>
    </lineage>
</organism>
<comment type="caution">
    <text evidence="3">The sequence shown here is derived from an EMBL/GenBank/DDBJ whole genome shotgun (WGS) entry which is preliminary data.</text>
</comment>
<feature type="region of interest" description="Disordered" evidence="1">
    <location>
        <begin position="80"/>
        <end position="114"/>
    </location>
</feature>
<dbReference type="EMBL" id="JALJZU010000017">
    <property type="protein sequence ID" value="MCP2012350.1"/>
    <property type="molecule type" value="Genomic_DNA"/>
</dbReference>
<evidence type="ECO:0000256" key="1">
    <source>
        <dbReference type="SAM" id="MobiDB-lite"/>
    </source>
</evidence>
<evidence type="ECO:0000313" key="4">
    <source>
        <dbReference type="EMBL" id="MCP2012350.1"/>
    </source>
</evidence>
<reference evidence="4" key="2">
    <citation type="submission" date="2022-03" db="EMBL/GenBank/DDBJ databases">
        <title>Genome Encyclopedia of Bacteria and Archaea VI: Functional Genomics of Type Strains.</title>
        <authorList>
            <person name="Whitman W."/>
        </authorList>
    </citation>
    <scope>NUCLEOTIDE SEQUENCE</scope>
    <source>
        <strain evidence="4">HSC-15S17</strain>
    </source>
</reference>
<proteinExistence type="predicted"/>
<sequence>MRITYFLPLLMGAVFLAFGGALSIMLPTANEVWKYSLLAAGCVLLVISYFVAKNGSAIPQARGGRGGKASAPGEKADAVGGVGGNANGGIGGDGGSARATGKGSRAKGGAGGSG</sequence>
<dbReference type="Proteomes" id="UP001155901">
    <property type="component" value="Unassembled WGS sequence"/>
</dbReference>
<gene>
    <name evidence="3" type="ORF">KVP70_28685</name>
    <name evidence="4" type="ORF">L1274_006111</name>
</gene>
<evidence type="ECO:0000256" key="2">
    <source>
        <dbReference type="SAM" id="Phobius"/>
    </source>
</evidence>
<dbReference type="RefSeq" id="WP_217945804.1">
    <property type="nucleotide sequence ID" value="NZ_JAHTGR010000022.1"/>
</dbReference>
<protein>
    <submittedName>
        <fullName evidence="3">Uncharacterized protein</fullName>
    </submittedName>
</protein>
<keyword evidence="2" id="KW-0812">Transmembrane</keyword>
<accession>A0AA41HGW2</accession>
<dbReference type="AlphaFoldDB" id="A0AA41HGW2"/>
<keyword evidence="6" id="KW-1185">Reference proteome</keyword>
<evidence type="ECO:0000313" key="6">
    <source>
        <dbReference type="Proteomes" id="UP001162889"/>
    </source>
</evidence>
<dbReference type="EMBL" id="JAHTGR010000022">
    <property type="protein sequence ID" value="MBV6324902.1"/>
    <property type="molecule type" value="Genomic_DNA"/>
</dbReference>
<evidence type="ECO:0000313" key="5">
    <source>
        <dbReference type="Proteomes" id="UP001155901"/>
    </source>
</evidence>
<feature type="transmembrane region" description="Helical" evidence="2">
    <location>
        <begin position="33"/>
        <end position="52"/>
    </location>
</feature>
<feature type="compositionally biased region" description="Gly residues" evidence="1">
    <location>
        <begin position="80"/>
        <end position="95"/>
    </location>
</feature>
<name>A0AA41HGW2_9BURK</name>